<evidence type="ECO:0000256" key="1">
    <source>
        <dbReference type="SAM" id="MobiDB-lite"/>
    </source>
</evidence>
<feature type="region of interest" description="Disordered" evidence="1">
    <location>
        <begin position="558"/>
        <end position="583"/>
    </location>
</feature>
<comment type="caution">
    <text evidence="2">The sequence shown here is derived from an EMBL/GenBank/DDBJ whole genome shotgun (WGS) entry which is preliminary data.</text>
</comment>
<sequence length="1036" mass="117087">MSNYQTVGECLASLSSDSLAHATPESLSSLTSSLDSIFREATPDVKTTLNEKACFVWNESIRQQLKGSADNSYFIAELRNLAFVLFELSTPQPHEGNENLFMIATKTASAYLNSKQNDRALSFLNKATAFLNPQDHSAHPETVSLPRQKLFHEFNLVYLELSWSKEPYQQSQATYNLLFTPADLSDANILWELSNLLYTFGAAAVSKSCDEEAVFWYQEALTCLDQKVEWETDTSPQKAKLIRIITPVLVRLKQFSSAEHYIALLLSTDRSDFALQSAITFFATTRKEDSALSLWKELVDSKVKQADEGNGDWDEDQFTFLHASLIDFRQYSHQFSTSAFECLINQYQIRGVPTLVTLTANINFFSLLIDNSHTFPHSSQSTHPDFETLALQRAEMMLQMSQEFLRNSPDGINDDFTTWQHSFYTLAWNEGVDQFSKSNFHSSISFFMLCLLIDLSQSESISTEVSPIPLHSFSSLSIKVPVSPSPNLVPLIRTISFAYLSSQNITEAESACQFLATLEGSTTLSPLSRLLTLKLALRKGNLDEAKTIATALIESHSSDTPARSGMLVDETDHSTPPPPTAATTIPTDTSALLDVLESVAQEFESVGEPEFCLAFLREYLNSFELTGSEGEQAGKLEKKMFALVQMLQLHTHHPEASWDLKEMGQLFTTLKDTVIELQRRHHNWKDDSKGMIDWCYRCAWNAGIEAGHRSEMTICVSCFESALFFLHNMETQPLVSPESIQQVKRTARVDLSNAKKDNVIVPKEEERTCHMMIASSQLDYIRSNTLDSHTKTQLARQALNHLDIALTEDLLADPHLLADDPPAPLLISLQFEACVYLREEKAERLLQIARVGKMGGKMLLVMSSLVRKEVDREVTTPLHSLPSRFSLTSLHQRTLKASLEVFTQELHDMTENGADPVHHNTLIQTISFISEINRLIITYQPNKQSCYPHYTAVHSLIRSHPHMQQFYPKDEMLWLVTSAWNNGSYYFKMSNFSEAEKWMSLAISLGSCSRCLDESHEMMAKMYSEAVRLKSFVREE</sequence>
<evidence type="ECO:0000313" key="3">
    <source>
        <dbReference type="Proteomes" id="UP001281761"/>
    </source>
</evidence>
<dbReference type="EMBL" id="JARBJD010000387">
    <property type="protein sequence ID" value="KAK2942720.1"/>
    <property type="molecule type" value="Genomic_DNA"/>
</dbReference>
<keyword evidence="3" id="KW-1185">Reference proteome</keyword>
<protein>
    <recommendedName>
        <fullName evidence="4">Protein ZIP4 homolog</fullName>
    </recommendedName>
</protein>
<evidence type="ECO:0000313" key="2">
    <source>
        <dbReference type="EMBL" id="KAK2942720.1"/>
    </source>
</evidence>
<evidence type="ECO:0008006" key="4">
    <source>
        <dbReference type="Google" id="ProtNLM"/>
    </source>
</evidence>
<accession>A0ABQ9WT98</accession>
<name>A0ABQ9WT98_9EUKA</name>
<dbReference type="PANTHER" id="PTHR40375:SF2">
    <property type="entry name" value="SPORULATION-SPECIFIC PROTEIN 22"/>
    <property type="match status" value="1"/>
</dbReference>
<reference evidence="2 3" key="1">
    <citation type="journal article" date="2022" name="bioRxiv">
        <title>Genomics of Preaxostyla Flagellates Illuminates Evolutionary Transitions and the Path Towards Mitochondrial Loss.</title>
        <authorList>
            <person name="Novak L.V.F."/>
            <person name="Treitli S.C."/>
            <person name="Pyrih J."/>
            <person name="Halakuc P."/>
            <person name="Pipaliya S.V."/>
            <person name="Vacek V."/>
            <person name="Brzon O."/>
            <person name="Soukal P."/>
            <person name="Eme L."/>
            <person name="Dacks J.B."/>
            <person name="Karnkowska A."/>
            <person name="Elias M."/>
            <person name="Hampl V."/>
        </authorList>
    </citation>
    <scope>NUCLEOTIDE SEQUENCE [LARGE SCALE GENOMIC DNA]</scope>
    <source>
        <strain evidence="2">NAU3</strain>
        <tissue evidence="2">Gut</tissue>
    </source>
</reference>
<organism evidence="2 3">
    <name type="scientific">Blattamonas nauphoetae</name>
    <dbReference type="NCBI Taxonomy" id="2049346"/>
    <lineage>
        <taxon>Eukaryota</taxon>
        <taxon>Metamonada</taxon>
        <taxon>Preaxostyla</taxon>
        <taxon>Oxymonadida</taxon>
        <taxon>Blattamonas</taxon>
    </lineage>
</organism>
<dbReference type="PANTHER" id="PTHR40375">
    <property type="entry name" value="SPORULATION-SPECIFIC PROTEIN 22"/>
    <property type="match status" value="1"/>
</dbReference>
<dbReference type="Proteomes" id="UP001281761">
    <property type="component" value="Unassembled WGS sequence"/>
</dbReference>
<gene>
    <name evidence="2" type="ORF">BLNAU_22361</name>
</gene>
<dbReference type="InterPro" id="IPR039057">
    <property type="entry name" value="Spo22/ZIP4"/>
</dbReference>
<proteinExistence type="predicted"/>